<comment type="caution">
    <text evidence="9">The sequence shown here is derived from an EMBL/GenBank/DDBJ whole genome shotgun (WGS) entry which is preliminary data.</text>
</comment>
<evidence type="ECO:0000256" key="6">
    <source>
        <dbReference type="SAM" id="Phobius"/>
    </source>
</evidence>
<name>A0A2U3B7E1_9VIBR</name>
<evidence type="ECO:0000256" key="2">
    <source>
        <dbReference type="ARBA" id="ARBA00004370"/>
    </source>
</evidence>
<evidence type="ECO:0000259" key="8">
    <source>
        <dbReference type="PROSITE" id="PS50887"/>
    </source>
</evidence>
<dbReference type="PROSITE" id="PS50839">
    <property type="entry name" value="CHASE"/>
    <property type="match status" value="1"/>
</dbReference>
<dbReference type="Pfam" id="PF03924">
    <property type="entry name" value="CHASE"/>
    <property type="match status" value="1"/>
</dbReference>
<reference evidence="9 10" key="1">
    <citation type="submission" date="2018-05" db="EMBL/GenBank/DDBJ databases">
        <title>Vibrio limimaris sp. nov., isolated from marine sediment.</title>
        <authorList>
            <person name="Li C.-M."/>
        </authorList>
    </citation>
    <scope>NUCLEOTIDE SEQUENCE [LARGE SCALE GENOMIC DNA]</scope>
    <source>
        <strain evidence="9 10">E4404</strain>
    </source>
</reference>
<evidence type="ECO:0000256" key="3">
    <source>
        <dbReference type="ARBA" id="ARBA00022692"/>
    </source>
</evidence>
<organism evidence="9 10">
    <name type="scientific">Vibrio albus</name>
    <dbReference type="NCBI Taxonomy" id="2200953"/>
    <lineage>
        <taxon>Bacteria</taxon>
        <taxon>Pseudomonadati</taxon>
        <taxon>Pseudomonadota</taxon>
        <taxon>Gammaproteobacteria</taxon>
        <taxon>Vibrionales</taxon>
        <taxon>Vibrionaceae</taxon>
        <taxon>Vibrio</taxon>
    </lineage>
</organism>
<evidence type="ECO:0000259" key="7">
    <source>
        <dbReference type="PROSITE" id="PS50839"/>
    </source>
</evidence>
<dbReference type="GO" id="GO:0016020">
    <property type="term" value="C:membrane"/>
    <property type="evidence" value="ECO:0007669"/>
    <property type="project" value="UniProtKB-SubCell"/>
</dbReference>
<keyword evidence="10" id="KW-1185">Reference proteome</keyword>
<comment type="cofactor">
    <cofactor evidence="1">
        <name>Mg(2+)</name>
        <dbReference type="ChEBI" id="CHEBI:18420"/>
    </cofactor>
</comment>
<dbReference type="InterPro" id="IPR006189">
    <property type="entry name" value="CHASE_dom"/>
</dbReference>
<dbReference type="InterPro" id="IPR042240">
    <property type="entry name" value="CHASE_sf"/>
</dbReference>
<keyword evidence="4 6" id="KW-1133">Transmembrane helix</keyword>
<dbReference type="EMBL" id="QFWT01000008">
    <property type="protein sequence ID" value="PWI32707.1"/>
    <property type="molecule type" value="Genomic_DNA"/>
</dbReference>
<dbReference type="InterPro" id="IPR000160">
    <property type="entry name" value="GGDEF_dom"/>
</dbReference>
<dbReference type="AlphaFoldDB" id="A0A2U3B7E1"/>
<evidence type="ECO:0000256" key="1">
    <source>
        <dbReference type="ARBA" id="ARBA00001946"/>
    </source>
</evidence>
<dbReference type="PANTHER" id="PTHR46663">
    <property type="entry name" value="DIGUANYLATE CYCLASE DGCT-RELATED"/>
    <property type="match status" value="1"/>
</dbReference>
<dbReference type="Gene3D" id="3.30.70.270">
    <property type="match status" value="1"/>
</dbReference>
<feature type="domain" description="CHASE" evidence="7">
    <location>
        <begin position="103"/>
        <end position="240"/>
    </location>
</feature>
<dbReference type="InterPro" id="IPR052163">
    <property type="entry name" value="DGC-Regulatory_Protein"/>
</dbReference>
<evidence type="ECO:0000256" key="4">
    <source>
        <dbReference type="ARBA" id="ARBA00022989"/>
    </source>
</evidence>
<dbReference type="Proteomes" id="UP000245362">
    <property type="component" value="Unassembled WGS sequence"/>
</dbReference>
<dbReference type="PANTHER" id="PTHR46663:SF2">
    <property type="entry name" value="GGDEF DOMAIN-CONTAINING PROTEIN"/>
    <property type="match status" value="1"/>
</dbReference>
<dbReference type="Pfam" id="PF00990">
    <property type="entry name" value="GGDEF"/>
    <property type="match status" value="1"/>
</dbReference>
<evidence type="ECO:0000256" key="5">
    <source>
        <dbReference type="ARBA" id="ARBA00023136"/>
    </source>
</evidence>
<dbReference type="InterPro" id="IPR029787">
    <property type="entry name" value="Nucleotide_cyclase"/>
</dbReference>
<gene>
    <name evidence="9" type="ORF">DI392_14600</name>
</gene>
<feature type="transmembrane region" description="Helical" evidence="6">
    <location>
        <begin position="260"/>
        <end position="280"/>
    </location>
</feature>
<evidence type="ECO:0000313" key="10">
    <source>
        <dbReference type="Proteomes" id="UP000245362"/>
    </source>
</evidence>
<dbReference type="SMART" id="SM00267">
    <property type="entry name" value="GGDEF"/>
    <property type="match status" value="1"/>
</dbReference>
<dbReference type="FunFam" id="3.30.70.270:FF:000001">
    <property type="entry name" value="Diguanylate cyclase domain protein"/>
    <property type="match status" value="1"/>
</dbReference>
<dbReference type="SMART" id="SM01079">
    <property type="entry name" value="CHASE"/>
    <property type="match status" value="1"/>
</dbReference>
<dbReference type="PROSITE" id="PS50887">
    <property type="entry name" value="GGDEF"/>
    <property type="match status" value="1"/>
</dbReference>
<keyword evidence="3 6" id="KW-0812">Transmembrane</keyword>
<dbReference type="GO" id="GO:0007165">
    <property type="term" value="P:signal transduction"/>
    <property type="evidence" value="ECO:0007669"/>
    <property type="project" value="UniProtKB-ARBA"/>
</dbReference>
<comment type="subcellular location">
    <subcellularLocation>
        <location evidence="2">Membrane</location>
    </subcellularLocation>
</comment>
<dbReference type="OrthoDB" id="9812260at2"/>
<accession>A0A2U3B7E1</accession>
<proteinExistence type="predicted"/>
<sequence length="444" mass="50039">MRLSVFVGIVLVAVLSLFIVELTHQRQKQLQIEHLQLAAKEELAVLRSELESAIYSDIFFANSLITLITVSPDSTRDLWSQVAAELFRHSSYLRNVAIAPDDVIRFVYPLKGNRKALGTDFRKVPEQWRTVERAREMQSTFLAGPVHLVQGGVGLIVRTPIFTDPPLNSAYWGSCSAVIDVSRLFDDVGIKQLAEKYAFAIRGVDGLGAKGKVFYGNERVFDDIFASENVKFPSGSWFMAIAPGTLYDSLPWVQKNVARLIGYPVLFVLLAAFITIYRLYHQAHRHSLEDELTRLPNRRYLMYTLEQQVDNVYKKGQGFTLINLDLDDFKVINDTYGHAAGDKVLIEISGRIRKALRGSDIVARVGGDEFLAILPRVQEEEDIRHILISLKQVLMETPVNIGDTSIPVRVSVGYAIYNQYGMDIDALMSMADRSMYRAKGKKMA</sequence>
<dbReference type="NCBIfam" id="TIGR00254">
    <property type="entry name" value="GGDEF"/>
    <property type="match status" value="1"/>
</dbReference>
<dbReference type="InterPro" id="IPR043128">
    <property type="entry name" value="Rev_trsase/Diguanyl_cyclase"/>
</dbReference>
<protein>
    <submittedName>
        <fullName evidence="9">Sensor domain-containing diguanylate cyclase</fullName>
    </submittedName>
</protein>
<evidence type="ECO:0000313" key="9">
    <source>
        <dbReference type="EMBL" id="PWI32707.1"/>
    </source>
</evidence>
<dbReference type="Gene3D" id="3.30.450.350">
    <property type="entry name" value="CHASE domain"/>
    <property type="match status" value="1"/>
</dbReference>
<dbReference type="SUPFAM" id="SSF55073">
    <property type="entry name" value="Nucleotide cyclase"/>
    <property type="match status" value="1"/>
</dbReference>
<dbReference type="CDD" id="cd01949">
    <property type="entry name" value="GGDEF"/>
    <property type="match status" value="1"/>
</dbReference>
<keyword evidence="5 6" id="KW-0472">Membrane</keyword>
<feature type="domain" description="GGDEF" evidence="8">
    <location>
        <begin position="317"/>
        <end position="444"/>
    </location>
</feature>
<dbReference type="GO" id="GO:0003824">
    <property type="term" value="F:catalytic activity"/>
    <property type="evidence" value="ECO:0007669"/>
    <property type="project" value="UniProtKB-ARBA"/>
</dbReference>